<organism evidence="5 6">
    <name type="scientific">Gnomoniopsis smithogilvyi</name>
    <dbReference type="NCBI Taxonomy" id="1191159"/>
    <lineage>
        <taxon>Eukaryota</taxon>
        <taxon>Fungi</taxon>
        <taxon>Dikarya</taxon>
        <taxon>Ascomycota</taxon>
        <taxon>Pezizomycotina</taxon>
        <taxon>Sordariomycetes</taxon>
        <taxon>Sordariomycetidae</taxon>
        <taxon>Diaporthales</taxon>
        <taxon>Gnomoniaceae</taxon>
        <taxon>Gnomoniopsis</taxon>
    </lineage>
</organism>
<dbReference type="GO" id="GO:0032259">
    <property type="term" value="P:methylation"/>
    <property type="evidence" value="ECO:0007669"/>
    <property type="project" value="UniProtKB-KW"/>
</dbReference>
<comment type="caution">
    <text evidence="5">The sequence shown here is derived from an EMBL/GenBank/DDBJ whole genome shotgun (WGS) entry which is preliminary data.</text>
</comment>
<keyword evidence="2" id="KW-0808">Transferase</keyword>
<reference evidence="5" key="1">
    <citation type="submission" date="2022-10" db="EMBL/GenBank/DDBJ databases">
        <title>Tapping the CABI collections for fungal endophytes: first genome assemblies for Collariella, Neodidymelliopsis, Ascochyta clinopodiicola, Didymella pomorum, Didymosphaeria variabile, Neocosmospora piperis and Neocucurbitaria cava.</title>
        <authorList>
            <person name="Hill R."/>
        </authorList>
    </citation>
    <scope>NUCLEOTIDE SEQUENCE</scope>
    <source>
        <strain evidence="5">IMI 355082</strain>
    </source>
</reference>
<sequence>MQENIAKLYPNPETSAKVMDYSIAHSTPLPEYLVKYHQWGCEETKVPTYLISTYQAQMLIFLARIVGAKKVLELGVYIGFSAMVWSEAVGPSGSVVGLELSEEYAGIARKAFADNKINNVEIKLGDGVASLQTLEPAEAFDLIFVDANKDAYPKYLELILSRSQPGSEKRLLKKGGLIVADNVLRRGIVADASKSNPHFMADLERHGEEASRDFVKALHVFNDALAREERLETFLMPLFDGLGMARLKD</sequence>
<dbReference type="OrthoDB" id="10251242at2759"/>
<keyword evidence="1" id="KW-0489">Methyltransferase</keyword>
<dbReference type="InterPro" id="IPR050362">
    <property type="entry name" value="Cation-dep_OMT"/>
</dbReference>
<dbReference type="InterPro" id="IPR029063">
    <property type="entry name" value="SAM-dependent_MTases_sf"/>
</dbReference>
<accession>A0A9W9D1R1</accession>
<dbReference type="CDD" id="cd02440">
    <property type="entry name" value="AdoMet_MTases"/>
    <property type="match status" value="1"/>
</dbReference>
<dbReference type="GO" id="GO:0008171">
    <property type="term" value="F:O-methyltransferase activity"/>
    <property type="evidence" value="ECO:0007669"/>
    <property type="project" value="InterPro"/>
</dbReference>
<comment type="similarity">
    <text evidence="4">Belongs to the class I-like SAM-binding methyltransferase superfamily. Cation-dependent O-methyltransferase family.</text>
</comment>
<protein>
    <recommendedName>
        <fullName evidence="7">O-methyltransferase</fullName>
    </recommendedName>
</protein>
<evidence type="ECO:0000313" key="5">
    <source>
        <dbReference type="EMBL" id="KAJ4396649.1"/>
    </source>
</evidence>
<dbReference type="PANTHER" id="PTHR10509">
    <property type="entry name" value="O-METHYLTRANSFERASE-RELATED"/>
    <property type="match status" value="1"/>
</dbReference>
<dbReference type="PANTHER" id="PTHR10509:SF14">
    <property type="entry name" value="CAFFEOYL-COA O-METHYLTRANSFERASE 3-RELATED"/>
    <property type="match status" value="1"/>
</dbReference>
<evidence type="ECO:0000256" key="2">
    <source>
        <dbReference type="ARBA" id="ARBA00022679"/>
    </source>
</evidence>
<dbReference type="Gene3D" id="3.40.50.150">
    <property type="entry name" value="Vaccinia Virus protein VP39"/>
    <property type="match status" value="1"/>
</dbReference>
<keyword evidence="3" id="KW-0949">S-adenosyl-L-methionine</keyword>
<dbReference type="EMBL" id="JAPEVB010000001">
    <property type="protein sequence ID" value="KAJ4396649.1"/>
    <property type="molecule type" value="Genomic_DNA"/>
</dbReference>
<evidence type="ECO:0000256" key="3">
    <source>
        <dbReference type="ARBA" id="ARBA00022691"/>
    </source>
</evidence>
<gene>
    <name evidence="5" type="ORF">N0V93_000870</name>
</gene>
<dbReference type="SUPFAM" id="SSF53335">
    <property type="entry name" value="S-adenosyl-L-methionine-dependent methyltransferases"/>
    <property type="match status" value="1"/>
</dbReference>
<dbReference type="InterPro" id="IPR002935">
    <property type="entry name" value="SAM_O-MeTrfase"/>
</dbReference>
<dbReference type="GO" id="GO:0008757">
    <property type="term" value="F:S-adenosylmethionine-dependent methyltransferase activity"/>
    <property type="evidence" value="ECO:0007669"/>
    <property type="project" value="TreeGrafter"/>
</dbReference>
<name>A0A9W9D1R1_9PEZI</name>
<dbReference type="AlphaFoldDB" id="A0A9W9D1R1"/>
<dbReference type="Pfam" id="PF01596">
    <property type="entry name" value="Methyltransf_3"/>
    <property type="match status" value="1"/>
</dbReference>
<evidence type="ECO:0000256" key="4">
    <source>
        <dbReference type="ARBA" id="ARBA00023453"/>
    </source>
</evidence>
<proteinExistence type="inferred from homology"/>
<evidence type="ECO:0000313" key="6">
    <source>
        <dbReference type="Proteomes" id="UP001140453"/>
    </source>
</evidence>
<dbReference type="PROSITE" id="PS51682">
    <property type="entry name" value="SAM_OMT_I"/>
    <property type="match status" value="1"/>
</dbReference>
<evidence type="ECO:0000256" key="1">
    <source>
        <dbReference type="ARBA" id="ARBA00022603"/>
    </source>
</evidence>
<keyword evidence="6" id="KW-1185">Reference proteome</keyword>
<dbReference type="Proteomes" id="UP001140453">
    <property type="component" value="Unassembled WGS sequence"/>
</dbReference>
<evidence type="ECO:0008006" key="7">
    <source>
        <dbReference type="Google" id="ProtNLM"/>
    </source>
</evidence>